<gene>
    <name evidence="1" type="ORF">LITE_LOCUS28613</name>
</gene>
<feature type="non-terminal residue" evidence="1">
    <location>
        <position position="71"/>
    </location>
</feature>
<proteinExistence type="predicted"/>
<dbReference type="Proteomes" id="UP001154282">
    <property type="component" value="Unassembled WGS sequence"/>
</dbReference>
<evidence type="ECO:0000313" key="2">
    <source>
        <dbReference type="Proteomes" id="UP001154282"/>
    </source>
</evidence>
<protein>
    <submittedName>
        <fullName evidence="1">Uncharacterized protein</fullName>
    </submittedName>
</protein>
<evidence type="ECO:0000313" key="1">
    <source>
        <dbReference type="EMBL" id="CAI0445555.1"/>
    </source>
</evidence>
<organism evidence="1 2">
    <name type="scientific">Linum tenue</name>
    <dbReference type="NCBI Taxonomy" id="586396"/>
    <lineage>
        <taxon>Eukaryota</taxon>
        <taxon>Viridiplantae</taxon>
        <taxon>Streptophyta</taxon>
        <taxon>Embryophyta</taxon>
        <taxon>Tracheophyta</taxon>
        <taxon>Spermatophyta</taxon>
        <taxon>Magnoliopsida</taxon>
        <taxon>eudicotyledons</taxon>
        <taxon>Gunneridae</taxon>
        <taxon>Pentapetalae</taxon>
        <taxon>rosids</taxon>
        <taxon>fabids</taxon>
        <taxon>Malpighiales</taxon>
        <taxon>Linaceae</taxon>
        <taxon>Linum</taxon>
    </lineage>
</organism>
<dbReference type="AlphaFoldDB" id="A0AAV0MGL6"/>
<keyword evidence="2" id="KW-1185">Reference proteome</keyword>
<name>A0AAV0MGL6_9ROSI</name>
<accession>A0AAV0MGL6</accession>
<comment type="caution">
    <text evidence="1">The sequence shown here is derived from an EMBL/GenBank/DDBJ whole genome shotgun (WGS) entry which is preliminary data.</text>
</comment>
<sequence length="71" mass="7972">MEIDAHKNAHHVIQRHSKGVLFWTIIEGSLLIKYTECLTQSLQKLRGDPVGGIVTAECACPRYWLLKLAGL</sequence>
<reference evidence="1" key="1">
    <citation type="submission" date="2022-08" db="EMBL/GenBank/DDBJ databases">
        <authorList>
            <person name="Gutierrez-Valencia J."/>
        </authorList>
    </citation>
    <scope>NUCLEOTIDE SEQUENCE</scope>
</reference>
<dbReference type="EMBL" id="CAMGYJ010000007">
    <property type="protein sequence ID" value="CAI0445555.1"/>
    <property type="molecule type" value="Genomic_DNA"/>
</dbReference>